<dbReference type="InterPro" id="IPR009081">
    <property type="entry name" value="PP-bd_ACP"/>
</dbReference>
<dbReference type="PROSITE" id="PS50075">
    <property type="entry name" value="CARRIER"/>
    <property type="match status" value="1"/>
</dbReference>
<evidence type="ECO:0000259" key="1">
    <source>
        <dbReference type="PROSITE" id="PS50075"/>
    </source>
</evidence>
<reference evidence="2" key="2">
    <citation type="journal article" date="2021" name="PeerJ">
        <title>Extensive microbial diversity within the chicken gut microbiome revealed by metagenomics and culture.</title>
        <authorList>
            <person name="Gilroy R."/>
            <person name="Ravi A."/>
            <person name="Getino M."/>
            <person name="Pursley I."/>
            <person name="Horton D.L."/>
            <person name="Alikhan N.F."/>
            <person name="Baker D."/>
            <person name="Gharbi K."/>
            <person name="Hall N."/>
            <person name="Watson M."/>
            <person name="Adriaenssens E.M."/>
            <person name="Foster-Nyarko E."/>
            <person name="Jarju S."/>
            <person name="Secka A."/>
            <person name="Antonio M."/>
            <person name="Oren A."/>
            <person name="Chaudhuri R.R."/>
            <person name="La Ragione R."/>
            <person name="Hildebrand F."/>
            <person name="Pallen M.J."/>
        </authorList>
    </citation>
    <scope>NUCLEOTIDE SEQUENCE</scope>
    <source>
        <strain evidence="2">11687</strain>
    </source>
</reference>
<sequence length="74" mass="8281">MEQLLAILKEIRPDVDFEAEEDLIGKGILDSLDIMEIVAELGDAFGITLSPADIVPANFHSAQALWEMIERKQR</sequence>
<feature type="domain" description="Carrier" evidence="1">
    <location>
        <begin position="1"/>
        <end position="73"/>
    </location>
</feature>
<dbReference type="Proteomes" id="UP000824081">
    <property type="component" value="Unassembled WGS sequence"/>
</dbReference>
<organism evidence="2 3">
    <name type="scientific">Candidatus Scatosoma pullistercoris</name>
    <dbReference type="NCBI Taxonomy" id="2840934"/>
    <lineage>
        <taxon>Bacteria</taxon>
        <taxon>Bacillati</taxon>
        <taxon>Bacillota</taxon>
        <taxon>Clostridia</taxon>
        <taxon>Candidatus Scatosoma</taxon>
    </lineage>
</organism>
<dbReference type="Gene3D" id="1.10.1200.10">
    <property type="entry name" value="ACP-like"/>
    <property type="match status" value="1"/>
</dbReference>
<protein>
    <submittedName>
        <fullName evidence="2">Acyl carrier protein</fullName>
    </submittedName>
</protein>
<dbReference type="EMBL" id="DVMZ01000163">
    <property type="protein sequence ID" value="HIU59632.1"/>
    <property type="molecule type" value="Genomic_DNA"/>
</dbReference>
<name>A0A9D1SH99_9FIRM</name>
<dbReference type="Pfam" id="PF00550">
    <property type="entry name" value="PP-binding"/>
    <property type="match status" value="1"/>
</dbReference>
<reference evidence="2" key="1">
    <citation type="submission" date="2020-10" db="EMBL/GenBank/DDBJ databases">
        <authorList>
            <person name="Gilroy R."/>
        </authorList>
    </citation>
    <scope>NUCLEOTIDE SEQUENCE</scope>
    <source>
        <strain evidence="2">11687</strain>
    </source>
</reference>
<dbReference type="AlphaFoldDB" id="A0A9D1SH99"/>
<comment type="caution">
    <text evidence="2">The sequence shown here is derived from an EMBL/GenBank/DDBJ whole genome shotgun (WGS) entry which is preliminary data.</text>
</comment>
<evidence type="ECO:0000313" key="3">
    <source>
        <dbReference type="Proteomes" id="UP000824081"/>
    </source>
</evidence>
<dbReference type="SUPFAM" id="SSF47336">
    <property type="entry name" value="ACP-like"/>
    <property type="match status" value="1"/>
</dbReference>
<evidence type="ECO:0000313" key="2">
    <source>
        <dbReference type="EMBL" id="HIU59632.1"/>
    </source>
</evidence>
<dbReference type="InterPro" id="IPR036736">
    <property type="entry name" value="ACP-like_sf"/>
</dbReference>
<proteinExistence type="predicted"/>
<gene>
    <name evidence="2" type="ORF">IAC57_05950</name>
</gene>
<accession>A0A9D1SH99</accession>